<accession>A0A0A9A5E5</accession>
<sequence length="63" mass="6795">MLSCENRDCKPNGDCSALEEDPLFFTECSTASLGEPHSCSHSRVAGHSEGFSRVPSCTSPCWT</sequence>
<name>A0A0A9A5E5_ARUDO</name>
<proteinExistence type="predicted"/>
<evidence type="ECO:0000313" key="2">
    <source>
        <dbReference type="EMBL" id="JAD46336.1"/>
    </source>
</evidence>
<protein>
    <submittedName>
        <fullName evidence="2">Uncharacterized protein</fullName>
    </submittedName>
</protein>
<dbReference type="EMBL" id="GBRH01251559">
    <property type="protein sequence ID" value="JAD46336.1"/>
    <property type="molecule type" value="Transcribed_RNA"/>
</dbReference>
<evidence type="ECO:0000256" key="1">
    <source>
        <dbReference type="SAM" id="MobiDB-lite"/>
    </source>
</evidence>
<feature type="region of interest" description="Disordered" evidence="1">
    <location>
        <begin position="43"/>
        <end position="63"/>
    </location>
</feature>
<reference evidence="2" key="1">
    <citation type="submission" date="2014-09" db="EMBL/GenBank/DDBJ databases">
        <authorList>
            <person name="Magalhaes I.L.F."/>
            <person name="Oliveira U."/>
            <person name="Santos F.R."/>
            <person name="Vidigal T.H.D.A."/>
            <person name="Brescovit A.D."/>
            <person name="Santos A.J."/>
        </authorList>
    </citation>
    <scope>NUCLEOTIDE SEQUENCE</scope>
    <source>
        <tissue evidence="2">Shoot tissue taken approximately 20 cm above the soil surface</tissue>
    </source>
</reference>
<reference evidence="2" key="2">
    <citation type="journal article" date="2015" name="Data Brief">
        <title>Shoot transcriptome of the giant reed, Arundo donax.</title>
        <authorList>
            <person name="Barrero R.A."/>
            <person name="Guerrero F.D."/>
            <person name="Moolhuijzen P."/>
            <person name="Goolsby J.A."/>
            <person name="Tidwell J."/>
            <person name="Bellgard S.E."/>
            <person name="Bellgard M.I."/>
        </authorList>
    </citation>
    <scope>NUCLEOTIDE SEQUENCE</scope>
    <source>
        <tissue evidence="2">Shoot tissue taken approximately 20 cm above the soil surface</tissue>
    </source>
</reference>
<organism evidence="2">
    <name type="scientific">Arundo donax</name>
    <name type="common">Giant reed</name>
    <name type="synonym">Donax arundinaceus</name>
    <dbReference type="NCBI Taxonomy" id="35708"/>
    <lineage>
        <taxon>Eukaryota</taxon>
        <taxon>Viridiplantae</taxon>
        <taxon>Streptophyta</taxon>
        <taxon>Embryophyta</taxon>
        <taxon>Tracheophyta</taxon>
        <taxon>Spermatophyta</taxon>
        <taxon>Magnoliopsida</taxon>
        <taxon>Liliopsida</taxon>
        <taxon>Poales</taxon>
        <taxon>Poaceae</taxon>
        <taxon>PACMAD clade</taxon>
        <taxon>Arundinoideae</taxon>
        <taxon>Arundineae</taxon>
        <taxon>Arundo</taxon>
    </lineage>
</organism>
<dbReference type="AlphaFoldDB" id="A0A0A9A5E5"/>